<dbReference type="Pfam" id="PF02627">
    <property type="entry name" value="CMD"/>
    <property type="match status" value="1"/>
</dbReference>
<dbReference type="PANTHER" id="PTHR35446">
    <property type="entry name" value="SI:CH211-175M2.5"/>
    <property type="match status" value="1"/>
</dbReference>
<dbReference type="Proteomes" id="UP000562984">
    <property type="component" value="Unassembled WGS sequence"/>
</dbReference>
<evidence type="ECO:0000313" key="2">
    <source>
        <dbReference type="EMBL" id="NNG35660.1"/>
    </source>
</evidence>
<evidence type="ECO:0000259" key="1">
    <source>
        <dbReference type="Pfam" id="PF02627"/>
    </source>
</evidence>
<evidence type="ECO:0000313" key="3">
    <source>
        <dbReference type="Proteomes" id="UP000562984"/>
    </source>
</evidence>
<keyword evidence="3" id="KW-1185">Reference proteome</keyword>
<dbReference type="SUPFAM" id="SSF69118">
    <property type="entry name" value="AhpD-like"/>
    <property type="match status" value="1"/>
</dbReference>
<dbReference type="GO" id="GO:0051920">
    <property type="term" value="F:peroxiredoxin activity"/>
    <property type="evidence" value="ECO:0007669"/>
    <property type="project" value="InterPro"/>
</dbReference>
<dbReference type="PANTHER" id="PTHR35446:SF3">
    <property type="entry name" value="CMD DOMAIN-CONTAINING PROTEIN"/>
    <property type="match status" value="1"/>
</dbReference>
<dbReference type="InterPro" id="IPR029032">
    <property type="entry name" value="AhpD-like"/>
</dbReference>
<sequence length="183" mass="19700">MTTPVPVTDPVSDSVADRFVDLDEDSAPSQARGTLSRLRSQFGGRLPSVIGRMAASPTTLRTFLDASAAFESTSLTPLQRETVIMTVAVRNGCEVCVQLHSRKLVAIGADRRDVDALRARHELSRPDLLALQRFTHAVMDTAGAATPAQLAEFKAAGFRAQQALEVGAYTLSTYANRLTRGTL</sequence>
<dbReference type="InterPro" id="IPR003779">
    <property type="entry name" value="CMD-like"/>
</dbReference>
<organism evidence="2 3">
    <name type="scientific">Nakamurella aerolata</name>
    <dbReference type="NCBI Taxonomy" id="1656892"/>
    <lineage>
        <taxon>Bacteria</taxon>
        <taxon>Bacillati</taxon>
        <taxon>Actinomycetota</taxon>
        <taxon>Actinomycetes</taxon>
        <taxon>Nakamurellales</taxon>
        <taxon>Nakamurellaceae</taxon>
        <taxon>Nakamurella</taxon>
    </lineage>
</organism>
<dbReference type="EMBL" id="JABEND010000003">
    <property type="protein sequence ID" value="NNG35660.1"/>
    <property type="molecule type" value="Genomic_DNA"/>
</dbReference>
<gene>
    <name evidence="2" type="ORF">HKD39_08020</name>
</gene>
<dbReference type="Gene3D" id="1.20.1290.10">
    <property type="entry name" value="AhpD-like"/>
    <property type="match status" value="1"/>
</dbReference>
<protein>
    <submittedName>
        <fullName evidence="2">Carboxymuconolactone decarboxylase family protein</fullName>
    </submittedName>
</protein>
<proteinExistence type="predicted"/>
<dbReference type="AlphaFoldDB" id="A0A849AB10"/>
<feature type="domain" description="Carboxymuconolactone decarboxylase-like" evidence="1">
    <location>
        <begin position="68"/>
        <end position="118"/>
    </location>
</feature>
<reference evidence="2 3" key="1">
    <citation type="submission" date="2020-05" db="EMBL/GenBank/DDBJ databases">
        <title>Nakamurella sp. DB0629 isolated from air conditioner.</title>
        <authorList>
            <person name="Kim D.H."/>
            <person name="Kim D.-U."/>
        </authorList>
    </citation>
    <scope>NUCLEOTIDE SEQUENCE [LARGE SCALE GENOMIC DNA]</scope>
    <source>
        <strain evidence="2 3">DB0629</strain>
    </source>
</reference>
<dbReference type="RefSeq" id="WP_171199315.1">
    <property type="nucleotide sequence ID" value="NZ_JABEND010000003.1"/>
</dbReference>
<name>A0A849AB10_9ACTN</name>
<comment type="caution">
    <text evidence="2">The sequence shown here is derived from an EMBL/GenBank/DDBJ whole genome shotgun (WGS) entry which is preliminary data.</text>
</comment>
<accession>A0A849AB10</accession>